<dbReference type="Proteomes" id="UP000035642">
    <property type="component" value="Unassembled WGS sequence"/>
</dbReference>
<keyword evidence="1" id="KW-0812">Transmembrane</keyword>
<keyword evidence="2" id="KW-1185">Reference proteome</keyword>
<reference evidence="2" key="1">
    <citation type="submission" date="2012-09" db="EMBL/GenBank/DDBJ databases">
        <authorList>
            <person name="Martin A.A."/>
        </authorList>
    </citation>
    <scope>NUCLEOTIDE SEQUENCE</scope>
</reference>
<dbReference type="AlphaFoldDB" id="A0A0K0D7W8"/>
<proteinExistence type="predicted"/>
<keyword evidence="1" id="KW-0472">Membrane</keyword>
<feature type="transmembrane region" description="Helical" evidence="1">
    <location>
        <begin position="42"/>
        <end position="60"/>
    </location>
</feature>
<dbReference type="WBParaSite" id="ACAC_0000616301-mRNA-1">
    <property type="protein sequence ID" value="ACAC_0000616301-mRNA-1"/>
    <property type="gene ID" value="ACAC_0000616301"/>
</dbReference>
<name>A0A0K0D7W8_ANGCA</name>
<organism evidence="2 3">
    <name type="scientific">Angiostrongylus cantonensis</name>
    <name type="common">Rat lungworm</name>
    <dbReference type="NCBI Taxonomy" id="6313"/>
    <lineage>
        <taxon>Eukaryota</taxon>
        <taxon>Metazoa</taxon>
        <taxon>Ecdysozoa</taxon>
        <taxon>Nematoda</taxon>
        <taxon>Chromadorea</taxon>
        <taxon>Rhabditida</taxon>
        <taxon>Rhabditina</taxon>
        <taxon>Rhabditomorpha</taxon>
        <taxon>Strongyloidea</taxon>
        <taxon>Metastrongylidae</taxon>
        <taxon>Angiostrongylus</taxon>
    </lineage>
</organism>
<protein>
    <submittedName>
        <fullName evidence="3">7TM_GPCR_Srx domain-containing protein</fullName>
    </submittedName>
</protein>
<keyword evidence="1" id="KW-1133">Transmembrane helix</keyword>
<reference evidence="3" key="2">
    <citation type="submission" date="2017-02" db="UniProtKB">
        <authorList>
            <consortium name="WormBaseParasite"/>
        </authorList>
    </citation>
    <scope>IDENTIFICATION</scope>
</reference>
<evidence type="ECO:0000256" key="1">
    <source>
        <dbReference type="SAM" id="Phobius"/>
    </source>
</evidence>
<evidence type="ECO:0000313" key="2">
    <source>
        <dbReference type="Proteomes" id="UP000035642"/>
    </source>
</evidence>
<sequence length="108" mass="12665">LHFFSRPLTYSIVDTSTFRTRIFCFQNGVEVAISLYYRCVQFLHVIFSVSAIVLIVWTVMKYREVLIFHNNVKLVLLSFQTSLVRICRPRRDGRLGRPCAPFTCASQW</sequence>
<evidence type="ECO:0000313" key="3">
    <source>
        <dbReference type="WBParaSite" id="ACAC_0000616301-mRNA-1"/>
    </source>
</evidence>
<accession>A0A0K0D7W8</accession>